<comment type="caution">
    <text evidence="1">The sequence shown here is derived from an EMBL/GenBank/DDBJ whole genome shotgun (WGS) entry which is preliminary data.</text>
</comment>
<name>A0A218W5F2_PUNGR</name>
<dbReference type="Proteomes" id="UP000197138">
    <property type="component" value="Unassembled WGS sequence"/>
</dbReference>
<dbReference type="GO" id="GO:0004672">
    <property type="term" value="F:protein kinase activity"/>
    <property type="evidence" value="ECO:0007669"/>
    <property type="project" value="InterPro"/>
</dbReference>
<dbReference type="PANTHER" id="PTHR31972">
    <property type="entry name" value="EXPRESSED PROTEIN"/>
    <property type="match status" value="1"/>
</dbReference>
<dbReference type="SUPFAM" id="SSF56112">
    <property type="entry name" value="Protein kinase-like (PK-like)"/>
    <property type="match status" value="1"/>
</dbReference>
<protein>
    <recommendedName>
        <fullName evidence="3">Protein kinase domain-containing protein</fullName>
    </recommendedName>
</protein>
<dbReference type="EMBL" id="MTKT01005384">
    <property type="protein sequence ID" value="OWM67451.1"/>
    <property type="molecule type" value="Genomic_DNA"/>
</dbReference>
<dbReference type="Pfam" id="PF05910">
    <property type="entry name" value="DUF868"/>
    <property type="match status" value="1"/>
</dbReference>
<accession>A0A218W5F2</accession>
<dbReference type="InterPro" id="IPR008271">
    <property type="entry name" value="Ser/Thr_kinase_AS"/>
</dbReference>
<proteinExistence type="predicted"/>
<dbReference type="AlphaFoldDB" id="A0A218W5F2"/>
<dbReference type="Gene3D" id="1.10.510.10">
    <property type="entry name" value="Transferase(Phosphotransferase) domain 1"/>
    <property type="match status" value="1"/>
</dbReference>
<dbReference type="InterPro" id="IPR008586">
    <property type="entry name" value="DUF868_pln"/>
</dbReference>
<sequence length="207" mass="23015">MEIVYCDLKPSNVLIDSEMTGPVGVKGSLGYIAPEYVAWAEVSTNGDVYSHGILVQEMFSDGLNLQFFAKAAFPERVLQIIDPVLLRGVTRRMMAETSGELEGTTTGTVCRGRAGAGHRGKVHGGNEGLKHPAVLVYVDRKVVVMRVKRLMWNFRGNQTVFIDSLLVDLMWDLRDWFFNNSGSGYAVFMFRTRSGLDSSYPQVLVRA</sequence>
<gene>
    <name evidence="1" type="ORF">CDL15_Pgr028314</name>
</gene>
<evidence type="ECO:0000313" key="1">
    <source>
        <dbReference type="EMBL" id="OWM67451.1"/>
    </source>
</evidence>
<evidence type="ECO:0000313" key="2">
    <source>
        <dbReference type="Proteomes" id="UP000197138"/>
    </source>
</evidence>
<organism evidence="1 2">
    <name type="scientific">Punica granatum</name>
    <name type="common">Pomegranate</name>
    <dbReference type="NCBI Taxonomy" id="22663"/>
    <lineage>
        <taxon>Eukaryota</taxon>
        <taxon>Viridiplantae</taxon>
        <taxon>Streptophyta</taxon>
        <taxon>Embryophyta</taxon>
        <taxon>Tracheophyta</taxon>
        <taxon>Spermatophyta</taxon>
        <taxon>Magnoliopsida</taxon>
        <taxon>eudicotyledons</taxon>
        <taxon>Gunneridae</taxon>
        <taxon>Pentapetalae</taxon>
        <taxon>rosids</taxon>
        <taxon>malvids</taxon>
        <taxon>Myrtales</taxon>
        <taxon>Lythraceae</taxon>
        <taxon>Punica</taxon>
    </lineage>
</organism>
<dbReference type="PROSITE" id="PS00108">
    <property type="entry name" value="PROTEIN_KINASE_ST"/>
    <property type="match status" value="1"/>
</dbReference>
<reference evidence="2" key="1">
    <citation type="journal article" date="2017" name="Plant J.">
        <title>The pomegranate (Punica granatum L.) genome and the genomics of punicalagin biosynthesis.</title>
        <authorList>
            <person name="Qin G."/>
            <person name="Xu C."/>
            <person name="Ming R."/>
            <person name="Tang H."/>
            <person name="Guyot R."/>
            <person name="Kramer E.M."/>
            <person name="Hu Y."/>
            <person name="Yi X."/>
            <person name="Qi Y."/>
            <person name="Xu X."/>
            <person name="Gao Z."/>
            <person name="Pan H."/>
            <person name="Jian J."/>
            <person name="Tian Y."/>
            <person name="Yue Z."/>
            <person name="Xu Y."/>
        </authorList>
    </citation>
    <scope>NUCLEOTIDE SEQUENCE [LARGE SCALE GENOMIC DNA]</scope>
    <source>
        <strain evidence="2">cv. Dabenzi</strain>
    </source>
</reference>
<dbReference type="InterPro" id="IPR011009">
    <property type="entry name" value="Kinase-like_dom_sf"/>
</dbReference>
<evidence type="ECO:0008006" key="3">
    <source>
        <dbReference type="Google" id="ProtNLM"/>
    </source>
</evidence>
<dbReference type="PANTHER" id="PTHR31972:SF48">
    <property type="entry name" value="OS04G0407500 PROTEIN"/>
    <property type="match status" value="1"/>
</dbReference>